<dbReference type="EMBL" id="CP042582">
    <property type="protein sequence ID" value="QEX23121.1"/>
    <property type="molecule type" value="Genomic_DNA"/>
</dbReference>
<dbReference type="InterPro" id="IPR011335">
    <property type="entry name" value="Restrct_endonuc-II-like"/>
</dbReference>
<feature type="domain" description="DUF559" evidence="1">
    <location>
        <begin position="1"/>
        <end position="96"/>
    </location>
</feature>
<organism evidence="2 3">
    <name type="scientific">Hypericibacter adhaerens</name>
    <dbReference type="NCBI Taxonomy" id="2602016"/>
    <lineage>
        <taxon>Bacteria</taxon>
        <taxon>Pseudomonadati</taxon>
        <taxon>Pseudomonadota</taxon>
        <taxon>Alphaproteobacteria</taxon>
        <taxon>Rhodospirillales</taxon>
        <taxon>Dongiaceae</taxon>
        <taxon>Hypericibacter</taxon>
    </lineage>
</organism>
<evidence type="ECO:0000313" key="3">
    <source>
        <dbReference type="Proteomes" id="UP000325797"/>
    </source>
</evidence>
<proteinExistence type="predicted"/>
<dbReference type="SUPFAM" id="SSF52980">
    <property type="entry name" value="Restriction endonuclease-like"/>
    <property type="match status" value="1"/>
</dbReference>
<dbReference type="CDD" id="cd01038">
    <property type="entry name" value="Endonuclease_DUF559"/>
    <property type="match status" value="1"/>
</dbReference>
<dbReference type="KEGG" id="hadh:FRZ61_30560"/>
<dbReference type="Gene3D" id="3.40.960.10">
    <property type="entry name" value="VSR Endonuclease"/>
    <property type="match status" value="1"/>
</dbReference>
<dbReference type="InterPro" id="IPR047216">
    <property type="entry name" value="Endonuclease_DUF559_bact"/>
</dbReference>
<keyword evidence="3" id="KW-1185">Reference proteome</keyword>
<reference evidence="2 3" key="1">
    <citation type="submission" date="2019-08" db="EMBL/GenBank/DDBJ databases">
        <title>Hyperibacter terrae gen. nov., sp. nov. and Hyperibacter viscosus sp. nov., two new members in the family Rhodospirillaceae isolated from the rhizosphere of Hypericum perforatum.</title>
        <authorList>
            <person name="Noviana Z."/>
        </authorList>
    </citation>
    <scope>NUCLEOTIDE SEQUENCE [LARGE SCALE GENOMIC DNA]</scope>
    <source>
        <strain evidence="2 3">R5959</strain>
    </source>
</reference>
<name>A0A5J6N0B3_9PROT</name>
<dbReference type="PANTHER" id="PTHR38590">
    <property type="entry name" value="BLL0828 PROTEIN"/>
    <property type="match status" value="1"/>
</dbReference>
<evidence type="ECO:0000259" key="1">
    <source>
        <dbReference type="Pfam" id="PF04480"/>
    </source>
</evidence>
<protein>
    <recommendedName>
        <fullName evidence="1">DUF559 domain-containing protein</fullName>
    </recommendedName>
</protein>
<dbReference type="Pfam" id="PF04480">
    <property type="entry name" value="DUF559"/>
    <property type="match status" value="1"/>
</dbReference>
<sequence>MRQNPTEAEDRLWQALRSRRFENTKFRRQVPIGPYVVDFVCPAAKLVIEIDGSQHADNVEYDTRRSEFLAGKGYRVIRFWNNDVLQSLDGVYQAIEIAFRGD</sequence>
<gene>
    <name evidence="2" type="ORF">FRZ61_30560</name>
</gene>
<dbReference type="AlphaFoldDB" id="A0A5J6N0B3"/>
<dbReference type="Proteomes" id="UP000325797">
    <property type="component" value="Chromosome"/>
</dbReference>
<dbReference type="InterPro" id="IPR007569">
    <property type="entry name" value="DUF559"/>
</dbReference>
<accession>A0A5J6N0B3</accession>
<evidence type="ECO:0000313" key="2">
    <source>
        <dbReference type="EMBL" id="QEX23121.1"/>
    </source>
</evidence>
<dbReference type="PANTHER" id="PTHR38590:SF1">
    <property type="entry name" value="BLL0828 PROTEIN"/>
    <property type="match status" value="1"/>
</dbReference>